<dbReference type="EMBL" id="FNXE01000022">
    <property type="protein sequence ID" value="SEH84093.1"/>
    <property type="molecule type" value="Genomic_DNA"/>
</dbReference>
<protein>
    <submittedName>
        <fullName evidence="3">CAAX protease self-immunity</fullName>
    </submittedName>
</protein>
<keyword evidence="1" id="KW-1133">Transmembrane helix</keyword>
<dbReference type="AlphaFoldDB" id="A0A1H6L6H8"/>
<feature type="transmembrane region" description="Helical" evidence="1">
    <location>
        <begin position="36"/>
        <end position="58"/>
    </location>
</feature>
<feature type="transmembrane region" description="Helical" evidence="1">
    <location>
        <begin position="171"/>
        <end position="191"/>
    </location>
</feature>
<feature type="domain" description="CAAX prenyl protease 2/Lysostaphin resistance protein A-like" evidence="2">
    <location>
        <begin position="109"/>
        <end position="206"/>
    </location>
</feature>
<keyword evidence="3" id="KW-0645">Protease</keyword>
<keyword evidence="1" id="KW-0812">Transmembrane</keyword>
<keyword evidence="3" id="KW-0378">Hydrolase</keyword>
<name>A0A1H6L6H8_9FLAO</name>
<keyword evidence="4" id="KW-1185">Reference proteome</keyword>
<reference evidence="3 4" key="1">
    <citation type="submission" date="2016-10" db="EMBL/GenBank/DDBJ databases">
        <authorList>
            <person name="de Groot N.N."/>
        </authorList>
    </citation>
    <scope>NUCLEOTIDE SEQUENCE [LARGE SCALE GENOMIC DNA]</scope>
    <source>
        <strain evidence="3 4">CGMCC 1.10825</strain>
    </source>
</reference>
<dbReference type="Proteomes" id="UP000199634">
    <property type="component" value="Unassembled WGS sequence"/>
</dbReference>
<dbReference type="STRING" id="1159016.SAMN02927937_01709"/>
<dbReference type="RefSeq" id="WP_091099013.1">
    <property type="nucleotide sequence ID" value="NZ_FNXE01000022.1"/>
</dbReference>
<evidence type="ECO:0000256" key="1">
    <source>
        <dbReference type="SAM" id="Phobius"/>
    </source>
</evidence>
<dbReference type="GO" id="GO:0004175">
    <property type="term" value="F:endopeptidase activity"/>
    <property type="evidence" value="ECO:0007669"/>
    <property type="project" value="UniProtKB-ARBA"/>
</dbReference>
<feature type="transmembrane region" description="Helical" evidence="1">
    <location>
        <begin position="74"/>
        <end position="95"/>
    </location>
</feature>
<accession>A0A1H6L6H8</accession>
<keyword evidence="1" id="KW-0472">Membrane</keyword>
<evidence type="ECO:0000313" key="3">
    <source>
        <dbReference type="EMBL" id="SEH84093.1"/>
    </source>
</evidence>
<dbReference type="InterPro" id="IPR003675">
    <property type="entry name" value="Rce1/LyrA-like_dom"/>
</dbReference>
<dbReference type="GO" id="GO:0006508">
    <property type="term" value="P:proteolysis"/>
    <property type="evidence" value="ECO:0007669"/>
    <property type="project" value="UniProtKB-KW"/>
</dbReference>
<sequence>MKLKTNIYIKVLILFIITFATGVALRQCLSTFTEEALLEIFFKSFLATTFVFLIYLFSRGKWDLFTPVKWKNKYWILILILIILFSVNNYFQVLYSENQYYPEMIKSALGISIIGYIISSTTEEIIYRGFLQPFINANTISNFSVISRGNLFATALFFLTHLGFFTVMDPVFAVLSLVNVIIYSLIAGYLFDRTKNIFVLIVLHIFLVHDKNL</sequence>
<dbReference type="Pfam" id="PF02517">
    <property type="entry name" value="Rce1-like"/>
    <property type="match status" value="1"/>
</dbReference>
<evidence type="ECO:0000259" key="2">
    <source>
        <dbReference type="Pfam" id="PF02517"/>
    </source>
</evidence>
<organism evidence="3 4">
    <name type="scientific">Paenimyroides marinum</name>
    <dbReference type="NCBI Taxonomy" id="1159016"/>
    <lineage>
        <taxon>Bacteria</taxon>
        <taxon>Pseudomonadati</taxon>
        <taxon>Bacteroidota</taxon>
        <taxon>Flavobacteriia</taxon>
        <taxon>Flavobacteriales</taxon>
        <taxon>Flavobacteriaceae</taxon>
        <taxon>Paenimyroides</taxon>
    </lineage>
</organism>
<feature type="transmembrane region" description="Helical" evidence="1">
    <location>
        <begin position="148"/>
        <end position="165"/>
    </location>
</feature>
<evidence type="ECO:0000313" key="4">
    <source>
        <dbReference type="Proteomes" id="UP000199634"/>
    </source>
</evidence>
<dbReference type="GO" id="GO:0080120">
    <property type="term" value="P:CAAX-box protein maturation"/>
    <property type="evidence" value="ECO:0007669"/>
    <property type="project" value="UniProtKB-ARBA"/>
</dbReference>
<feature type="transmembrane region" description="Helical" evidence="1">
    <location>
        <begin position="107"/>
        <end position="127"/>
    </location>
</feature>
<proteinExistence type="predicted"/>
<gene>
    <name evidence="3" type="ORF">SAMN02927937_01709</name>
</gene>